<dbReference type="OrthoDB" id="277439at2759"/>
<comment type="subcellular location">
    <subcellularLocation>
        <location evidence="1">Nucleus</location>
        <location evidence="1">Nucleolus</location>
    </subcellularLocation>
</comment>
<feature type="compositionally biased region" description="Basic and acidic residues" evidence="4">
    <location>
        <begin position="866"/>
        <end position="879"/>
    </location>
</feature>
<reference evidence="7" key="3">
    <citation type="journal article" date="2020" name="Plant Biotechnol. J.">
        <title>The pomegranate (Punica granatum L.) draft genome dissects genetic divergence between soft- and hard-seeded cultivars.</title>
        <authorList>
            <person name="Luo X."/>
            <person name="Li H."/>
            <person name="Wu Z."/>
            <person name="Yao W."/>
            <person name="Zhao P."/>
            <person name="Cao D."/>
            <person name="Yu H."/>
            <person name="Li K."/>
            <person name="Poudel K."/>
            <person name="Zhao D."/>
            <person name="Zhang F."/>
            <person name="Xia X."/>
            <person name="Chen L."/>
            <person name="Wang Q."/>
            <person name="Jing D."/>
            <person name="Cao S."/>
        </authorList>
    </citation>
    <scope>NUCLEOTIDE SEQUENCE [LARGE SCALE GENOMIC DNA]</scope>
</reference>
<feature type="compositionally biased region" description="Basic and acidic residues" evidence="4">
    <location>
        <begin position="525"/>
        <end position="541"/>
    </location>
</feature>
<feature type="compositionally biased region" description="Acidic residues" evidence="4">
    <location>
        <begin position="571"/>
        <end position="585"/>
    </location>
</feature>
<keyword evidence="7" id="KW-1185">Reference proteome</keyword>
<evidence type="ECO:0000313" key="6">
    <source>
        <dbReference type="Proteomes" id="UP000197138"/>
    </source>
</evidence>
<evidence type="ECO:0000313" key="7">
    <source>
        <dbReference type="Proteomes" id="UP000515151"/>
    </source>
</evidence>
<dbReference type="EMBL" id="MTKT01002370">
    <property type="protein sequence ID" value="OWM80108.1"/>
    <property type="molecule type" value="Genomic_DNA"/>
</dbReference>
<dbReference type="InterPro" id="IPR006709">
    <property type="entry name" value="SSU_processome_Utp14"/>
</dbReference>
<dbReference type="RefSeq" id="XP_031407790.1">
    <property type="nucleotide sequence ID" value="XM_031551930.1"/>
</dbReference>
<evidence type="ECO:0000313" key="5">
    <source>
        <dbReference type="EMBL" id="OWM80108.1"/>
    </source>
</evidence>
<feature type="region of interest" description="Disordered" evidence="4">
    <location>
        <begin position="645"/>
        <end position="676"/>
    </location>
</feature>
<dbReference type="Proteomes" id="UP000515151">
    <property type="component" value="Chromosome 8"/>
</dbReference>
<proteinExistence type="predicted"/>
<dbReference type="GO" id="GO:0006364">
    <property type="term" value="P:rRNA processing"/>
    <property type="evidence" value="ECO:0007669"/>
    <property type="project" value="InterPro"/>
</dbReference>
<feature type="compositionally biased region" description="Basic and acidic residues" evidence="4">
    <location>
        <begin position="1"/>
        <end position="13"/>
    </location>
</feature>
<feature type="compositionally biased region" description="Acidic residues" evidence="4">
    <location>
        <begin position="453"/>
        <end position="463"/>
    </location>
</feature>
<evidence type="ECO:0000256" key="3">
    <source>
        <dbReference type="ARBA" id="ARBA00023242"/>
    </source>
</evidence>
<dbReference type="Pfam" id="PF04615">
    <property type="entry name" value="Utp14"/>
    <property type="match status" value="1"/>
</dbReference>
<accession>A0A218X5N6</accession>
<protein>
    <submittedName>
        <fullName evidence="8">U3 small nucleolar RNA-associated protein 14 homolog A isoform X1</fullName>
    </submittedName>
</protein>
<dbReference type="PANTHER" id="PTHR14150:SF12">
    <property type="entry name" value="U3 SMALL NUCLEOLAR RNA-ASSOCIATED PROTEIN 14 HOMOLOG A"/>
    <property type="match status" value="1"/>
</dbReference>
<keyword evidence="2" id="KW-0597">Phosphoprotein</keyword>
<sequence>MADKKRKSRDSQKPYKKQSFNFKASGKEGRKKRTGPRLPNSMKKVLERLNPVDSEGEEHDGRIDSNENDKPFGNDIYEYEGEVAPEDSRKNRRFDPVEKLEYELPEDFQDEEILSDYADGDDDDGIGLTSHEGEVDSEEEDDGRHTRMLQGITGMPSEAFEGKKKRSSAVVSEAYPESEYNPSHDILEGDGKINIQDLLDPLQDKAGYSELRKRMQQLENKSAPIQAPLPKPDREKVERKVAYEQSKKEILKWEPLVKRNREAPALFFDEDIDLKYSTVGAIASEFEPRTEFEKKIASLVYDEKVMEAHKKDGARLLELNKVSVEEEKERRDRIAKMRSLLFRHEMKQKHIKKIKSKTYHRLLKKDRLKAFSVQREMDPEAAKEQAIKQEFKRAEERLTLKHKNSSKWAKRILKRGLDAQDDGTRAAIAEQLQQHVLLTRKMNSMKENSSSDDSSDEDEEDSAASDQDSAAKLLADARGKTLKALEEENDAPTSGVLSLPFMVRGLKKRKDAAIEEAKLALEEYEMTSKQKEDSHEAEKSRPSTSSGRMVFGAVKPQIQNKKSKPERTLDDSDSEDDVEANEDGDIGGQKEDLQNDIGNGSFSFDEDSQIHQNSIFKSFDNIVKDPSAKTTYEVSIFASDSWRKMKDGKKEGTEVGHSSKKKQEVGEPAGVDKHLKSVELNELGEESDTESEGQMVDGVLSAGPARSYELPSQAELVQQAFAGDDVEEDFEKDKMEILNKENPEPEKPVLLPGWGQWTNVQKKRGLPSWMLKEHDDAKRKREEALKKRKDAHLKHVIISEKVDKKAEKLQTKSLPFPFTSKEVFEQSIRMPIGPEFNPVTALGALNRPEVVKKSGIIIKPIQFKEVNPHEKGDNYRGNEQKGGSKRKRGGDGAGKKKASKTRS</sequence>
<reference evidence="5" key="2">
    <citation type="submission" date="2017-06" db="EMBL/GenBank/DDBJ databases">
        <title>The pomegranate genome and the genomics of punicalagin biosynthesis.</title>
        <authorList>
            <person name="Xu C."/>
        </authorList>
    </citation>
    <scope>NUCLEOTIDE SEQUENCE [LARGE SCALE GENOMIC DNA]</scope>
    <source>
        <tissue evidence="5">Fresh leaf</tissue>
    </source>
</reference>
<reference evidence="6" key="1">
    <citation type="journal article" date="2017" name="Plant J.">
        <title>The pomegranate (Punica granatum L.) genome and the genomics of punicalagin biosynthesis.</title>
        <authorList>
            <person name="Qin G."/>
            <person name="Xu C."/>
            <person name="Ming R."/>
            <person name="Tang H."/>
            <person name="Guyot R."/>
            <person name="Kramer E.M."/>
            <person name="Hu Y."/>
            <person name="Yi X."/>
            <person name="Qi Y."/>
            <person name="Xu X."/>
            <person name="Gao Z."/>
            <person name="Pan H."/>
            <person name="Jian J."/>
            <person name="Tian Y."/>
            <person name="Yue Z."/>
            <person name="Xu Y."/>
        </authorList>
    </citation>
    <scope>NUCLEOTIDE SEQUENCE [LARGE SCALE GENOMIC DNA]</scope>
    <source>
        <strain evidence="6">cv. Dabenzi</strain>
    </source>
</reference>
<reference evidence="8" key="4">
    <citation type="submission" date="2025-04" db="UniProtKB">
        <authorList>
            <consortium name="RefSeq"/>
        </authorList>
    </citation>
    <scope>IDENTIFICATION</scope>
    <source>
        <tissue evidence="8">Leaf</tissue>
    </source>
</reference>
<evidence type="ECO:0000313" key="8">
    <source>
        <dbReference type="RefSeq" id="XP_031407790.1"/>
    </source>
</evidence>
<organism evidence="5 6">
    <name type="scientific">Punica granatum</name>
    <name type="common">Pomegranate</name>
    <dbReference type="NCBI Taxonomy" id="22663"/>
    <lineage>
        <taxon>Eukaryota</taxon>
        <taxon>Viridiplantae</taxon>
        <taxon>Streptophyta</taxon>
        <taxon>Embryophyta</taxon>
        <taxon>Tracheophyta</taxon>
        <taxon>Spermatophyta</taxon>
        <taxon>Magnoliopsida</taxon>
        <taxon>eudicotyledons</taxon>
        <taxon>Gunneridae</taxon>
        <taxon>Pentapetalae</taxon>
        <taxon>rosids</taxon>
        <taxon>malvids</taxon>
        <taxon>Myrtales</taxon>
        <taxon>Lythraceae</taxon>
        <taxon>Punica</taxon>
    </lineage>
</organism>
<dbReference type="GO" id="GO:0032040">
    <property type="term" value="C:small-subunit processome"/>
    <property type="evidence" value="ECO:0007669"/>
    <property type="project" value="InterPro"/>
</dbReference>
<feature type="region of interest" description="Disordered" evidence="4">
    <location>
        <begin position="116"/>
        <end position="188"/>
    </location>
</feature>
<feature type="region of interest" description="Disordered" evidence="4">
    <location>
        <begin position="1"/>
        <end position="75"/>
    </location>
</feature>
<feature type="compositionally biased region" description="Basic and acidic residues" evidence="4">
    <location>
        <begin position="645"/>
        <end position="654"/>
    </location>
</feature>
<dbReference type="PANTHER" id="PTHR14150">
    <property type="entry name" value="U3 SMALL NUCLEOLAR RNA-ASSOCIATED PROTEIN 14"/>
    <property type="match status" value="1"/>
</dbReference>
<evidence type="ECO:0000256" key="1">
    <source>
        <dbReference type="ARBA" id="ARBA00004604"/>
    </source>
</evidence>
<evidence type="ECO:0000256" key="4">
    <source>
        <dbReference type="SAM" id="MobiDB-lite"/>
    </source>
</evidence>
<dbReference type="GeneID" id="116216016"/>
<feature type="region of interest" description="Disordered" evidence="4">
    <location>
        <begin position="439"/>
        <end position="469"/>
    </location>
</feature>
<dbReference type="AlphaFoldDB" id="A0A218X5N6"/>
<feature type="compositionally biased region" description="Acidic residues" evidence="4">
    <location>
        <begin position="116"/>
        <end position="125"/>
    </location>
</feature>
<feature type="compositionally biased region" description="Basic and acidic residues" evidence="4">
    <location>
        <begin position="661"/>
        <end position="676"/>
    </location>
</feature>
<name>A0A218X5N6_PUNGR</name>
<feature type="compositionally biased region" description="Basic and acidic residues" evidence="4">
    <location>
        <begin position="59"/>
        <end position="72"/>
    </location>
</feature>
<keyword evidence="3" id="KW-0539">Nucleus</keyword>
<feature type="region of interest" description="Disordered" evidence="4">
    <location>
        <begin position="525"/>
        <end position="606"/>
    </location>
</feature>
<feature type="region of interest" description="Disordered" evidence="4">
    <location>
        <begin position="218"/>
        <end position="237"/>
    </location>
</feature>
<feature type="region of interest" description="Disordered" evidence="4">
    <location>
        <begin position="861"/>
        <end position="903"/>
    </location>
</feature>
<evidence type="ECO:0000256" key="2">
    <source>
        <dbReference type="ARBA" id="ARBA00022553"/>
    </source>
</evidence>
<feature type="compositionally biased region" description="Polar residues" evidence="4">
    <location>
        <begin position="439"/>
        <end position="448"/>
    </location>
</feature>
<gene>
    <name evidence="8" type="primary">LOC116216016</name>
    <name evidence="5" type="ORF">CDL15_Pgr010086</name>
</gene>
<dbReference type="Proteomes" id="UP000197138">
    <property type="component" value="Unassembled WGS sequence"/>
</dbReference>